<dbReference type="PANTHER" id="PTHR43389:SF4">
    <property type="entry name" value="V-TYPE PROTON ATPASE SUBUNIT B"/>
    <property type="match status" value="1"/>
</dbReference>
<dbReference type="InterPro" id="IPR004100">
    <property type="entry name" value="ATPase_F1/V1/A1_a/bsu_N"/>
</dbReference>
<gene>
    <name evidence="4" type="ORF">TrRE_jg9372</name>
</gene>
<dbReference type="AlphaFoldDB" id="A0A9W7FY43"/>
<organism evidence="4 5">
    <name type="scientific">Triparma retinervis</name>
    <dbReference type="NCBI Taxonomy" id="2557542"/>
    <lineage>
        <taxon>Eukaryota</taxon>
        <taxon>Sar</taxon>
        <taxon>Stramenopiles</taxon>
        <taxon>Ochrophyta</taxon>
        <taxon>Bolidophyceae</taxon>
        <taxon>Parmales</taxon>
        <taxon>Triparmaceae</taxon>
        <taxon>Triparma</taxon>
    </lineage>
</organism>
<dbReference type="CDD" id="cd18118">
    <property type="entry name" value="ATP-synt_V_A-type_beta_N"/>
    <property type="match status" value="1"/>
</dbReference>
<feature type="non-terminal residue" evidence="4">
    <location>
        <position position="1"/>
    </location>
</feature>
<reference evidence="4" key="1">
    <citation type="submission" date="2022-07" db="EMBL/GenBank/DDBJ databases">
        <title>Genome analysis of Parmales, a sister group of diatoms, reveals the evolutionary specialization of diatoms from phago-mixotrophs to photoautotrophs.</title>
        <authorList>
            <person name="Ban H."/>
            <person name="Sato S."/>
            <person name="Yoshikawa S."/>
            <person name="Kazumasa Y."/>
            <person name="Nakamura Y."/>
            <person name="Ichinomiya M."/>
            <person name="Saitoh K."/>
            <person name="Sato N."/>
            <person name="Blanc-Mathieu R."/>
            <person name="Endo H."/>
            <person name="Kuwata A."/>
            <person name="Ogata H."/>
        </authorList>
    </citation>
    <scope>NUCLEOTIDE SEQUENCE</scope>
</reference>
<feature type="non-terminal residue" evidence="4">
    <location>
        <position position="140"/>
    </location>
</feature>
<accession>A0A9W7FY43</accession>
<comment type="caution">
    <text evidence="4">The sequence shown here is derived from an EMBL/GenBank/DDBJ whole genome shotgun (WGS) entry which is preliminary data.</text>
</comment>
<dbReference type="PANTHER" id="PTHR43389">
    <property type="entry name" value="V-TYPE PROTON ATPASE SUBUNIT B"/>
    <property type="match status" value="1"/>
</dbReference>
<dbReference type="InterPro" id="IPR022879">
    <property type="entry name" value="V-ATPase_su_B/beta"/>
</dbReference>
<dbReference type="GO" id="GO:0046961">
    <property type="term" value="F:proton-transporting ATPase activity, rotational mechanism"/>
    <property type="evidence" value="ECO:0007669"/>
    <property type="project" value="TreeGrafter"/>
</dbReference>
<evidence type="ECO:0000256" key="1">
    <source>
        <dbReference type="ARBA" id="ARBA00022448"/>
    </source>
</evidence>
<dbReference type="OrthoDB" id="439134at2759"/>
<protein>
    <recommendedName>
        <fullName evidence="3">ATPase F1/V1/A1 complex alpha/beta subunit N-terminal domain-containing protein</fullName>
    </recommendedName>
</protein>
<evidence type="ECO:0000313" key="5">
    <source>
        <dbReference type="Proteomes" id="UP001165082"/>
    </source>
</evidence>
<name>A0A9W7FY43_9STRA</name>
<keyword evidence="1" id="KW-0813">Transport</keyword>
<dbReference type="GO" id="GO:0007035">
    <property type="term" value="P:vacuolar acidification"/>
    <property type="evidence" value="ECO:0007669"/>
    <property type="project" value="TreeGrafter"/>
</dbReference>
<evidence type="ECO:0000256" key="2">
    <source>
        <dbReference type="ARBA" id="ARBA00023065"/>
    </source>
</evidence>
<proteinExistence type="predicted"/>
<dbReference type="Gene3D" id="3.40.50.12240">
    <property type="match status" value="1"/>
</dbReference>
<dbReference type="GO" id="GO:0046034">
    <property type="term" value="P:ATP metabolic process"/>
    <property type="evidence" value="ECO:0007669"/>
    <property type="project" value="InterPro"/>
</dbReference>
<keyword evidence="5" id="KW-1185">Reference proteome</keyword>
<keyword evidence="2" id="KW-0406">Ion transport</keyword>
<sequence>KTPRPLAAATYPSLTSMADLIHDERFIPERVRADPLAAVKTYSAQPRLEYRTIAGVNGPLVILDNVKLPKYAEIVNLTLGDGTTRAGQVLEVSGSRAVVQVFEGTSGIDNRKTRCEFTGDVLKMGVSEEMLGRSFNGSGK</sequence>
<evidence type="ECO:0000259" key="3">
    <source>
        <dbReference type="Pfam" id="PF02874"/>
    </source>
</evidence>
<dbReference type="EMBL" id="BRXZ01008249">
    <property type="protein sequence ID" value="GMI23608.1"/>
    <property type="molecule type" value="Genomic_DNA"/>
</dbReference>
<evidence type="ECO:0000313" key="4">
    <source>
        <dbReference type="EMBL" id="GMI23608.1"/>
    </source>
</evidence>
<dbReference type="Pfam" id="PF02874">
    <property type="entry name" value="ATP-synt_ab_N"/>
    <property type="match status" value="1"/>
</dbReference>
<dbReference type="Proteomes" id="UP001165082">
    <property type="component" value="Unassembled WGS sequence"/>
</dbReference>
<feature type="domain" description="ATPase F1/V1/A1 complex alpha/beta subunit N-terminal" evidence="3">
    <location>
        <begin position="54"/>
        <end position="119"/>
    </location>
</feature>